<comment type="caution">
    <text evidence="2">The sequence shown here is derived from an EMBL/GenBank/DDBJ whole genome shotgun (WGS) entry which is preliminary data.</text>
</comment>
<proteinExistence type="predicted"/>
<gene>
    <name evidence="2" type="ORF">Aple_062550</name>
</gene>
<organism evidence="2 3">
    <name type="scientific">Acrocarpospora pleiomorpha</name>
    <dbReference type="NCBI Taxonomy" id="90975"/>
    <lineage>
        <taxon>Bacteria</taxon>
        <taxon>Bacillati</taxon>
        <taxon>Actinomycetota</taxon>
        <taxon>Actinomycetes</taxon>
        <taxon>Streptosporangiales</taxon>
        <taxon>Streptosporangiaceae</taxon>
        <taxon>Acrocarpospora</taxon>
    </lineage>
</organism>
<feature type="region of interest" description="Disordered" evidence="1">
    <location>
        <begin position="85"/>
        <end position="104"/>
    </location>
</feature>
<dbReference type="Proteomes" id="UP000377595">
    <property type="component" value="Unassembled WGS sequence"/>
</dbReference>
<sequence length="425" mass="46916">MYRRGMRKKSPTRTSDDDRDDREKGESSDESSGGDRTTPPLTKTKGKRTLETVTTEVAPGSPVQDGGVAGGRTDVPKRSRKVGEFTGTQTNIGGEPAQAPPPPRALRKTAVLCKDGALVALDQADSEDSVVQVLRFILTNPMFAGLLDAAAAKAAKTEDVEALVEQQGQLESSIRRLNELMAITQGLVAGAQVVVIDSRDDASLRADHDPYENVIRIGEIQATEPGWHQDTADYWPCLVRVLFELCNAARADVNRNIMRESREGQLNCVSFVLSMELNEARTNVEFDRLWGTIMAAGPHQVRKGGQTVTSDVPDLRFVKTTGLSPKSTRSSDGRRRSWEDTSPTTWPCGSGTTGRSSRGRTRRTGRTFSISSTRLRIRMRARTTSRRTSRTMSRTVWTTRTGMRSSQTSSTWWGFRFPRSTSSTW</sequence>
<evidence type="ECO:0000313" key="2">
    <source>
        <dbReference type="EMBL" id="GES23356.1"/>
    </source>
</evidence>
<feature type="compositionally biased region" description="Basic and acidic residues" evidence="1">
    <location>
        <begin position="329"/>
        <end position="339"/>
    </location>
</feature>
<feature type="region of interest" description="Disordered" evidence="1">
    <location>
        <begin position="300"/>
        <end position="366"/>
    </location>
</feature>
<evidence type="ECO:0000256" key="1">
    <source>
        <dbReference type="SAM" id="MobiDB-lite"/>
    </source>
</evidence>
<dbReference type="AlphaFoldDB" id="A0A5M3XRF6"/>
<reference evidence="2 3" key="1">
    <citation type="submission" date="2019-10" db="EMBL/GenBank/DDBJ databases">
        <title>Whole genome shotgun sequence of Acrocarpospora pleiomorpha NBRC 16267.</title>
        <authorList>
            <person name="Ichikawa N."/>
            <person name="Kimura A."/>
            <person name="Kitahashi Y."/>
            <person name="Komaki H."/>
            <person name="Oguchi A."/>
        </authorList>
    </citation>
    <scope>NUCLEOTIDE SEQUENCE [LARGE SCALE GENOMIC DNA]</scope>
    <source>
        <strain evidence="2 3">NBRC 16267</strain>
    </source>
</reference>
<feature type="compositionally biased region" description="Basic residues" evidence="1">
    <location>
        <begin position="380"/>
        <end position="389"/>
    </location>
</feature>
<name>A0A5M3XRF6_9ACTN</name>
<keyword evidence="3" id="KW-1185">Reference proteome</keyword>
<accession>A0A5M3XRF6</accession>
<feature type="compositionally biased region" description="Basic residues" evidence="1">
    <location>
        <begin position="1"/>
        <end position="11"/>
    </location>
</feature>
<evidence type="ECO:0000313" key="3">
    <source>
        <dbReference type="Proteomes" id="UP000377595"/>
    </source>
</evidence>
<feature type="region of interest" description="Disordered" evidence="1">
    <location>
        <begin position="1"/>
        <end position="80"/>
    </location>
</feature>
<feature type="region of interest" description="Disordered" evidence="1">
    <location>
        <begin position="380"/>
        <end position="401"/>
    </location>
</feature>
<dbReference type="EMBL" id="BLAF01000040">
    <property type="protein sequence ID" value="GES23356.1"/>
    <property type="molecule type" value="Genomic_DNA"/>
</dbReference>
<protein>
    <submittedName>
        <fullName evidence="2">Uncharacterized protein</fullName>
    </submittedName>
</protein>
<feature type="compositionally biased region" description="Low complexity" evidence="1">
    <location>
        <begin position="390"/>
        <end position="401"/>
    </location>
</feature>